<dbReference type="EMBL" id="AJ278986">
    <property type="protein sequence ID" value="CAC08227.1"/>
    <property type="molecule type" value="Genomic_DNA"/>
</dbReference>
<dbReference type="AlphaFoldDB" id="Q9HFH4"/>
<geneLocation type="plasmid" evidence="1">
    <name>pPE1B</name>
</geneLocation>
<evidence type="ECO:0000313" key="1">
    <source>
        <dbReference type="EMBL" id="CAC08227.1"/>
    </source>
</evidence>
<keyword evidence="1" id="KW-0614">Plasmid</keyword>
<protein>
    <submittedName>
        <fullName evidence="1">Putative RNA-polymerase subunit</fullName>
    </submittedName>
</protein>
<name>Q9HFH4_PICET</name>
<organism evidence="1">
    <name type="scientific">Pichia etchellsii</name>
    <name type="common">Yeast</name>
    <dbReference type="NCBI Taxonomy" id="28550"/>
    <lineage>
        <taxon>Eukaryota</taxon>
        <taxon>Fungi</taxon>
        <taxon>Dikarya</taxon>
        <taxon>Ascomycota</taxon>
        <taxon>Saccharomycotina</taxon>
        <taxon>Pichiomycetes</taxon>
        <taxon>Debaryomycetaceae</taxon>
        <taxon>Schwanniomyces</taxon>
    </lineage>
</organism>
<reference evidence="1" key="1">
    <citation type="journal article" date="2001" name="Yeast">
        <title>Genome organization of the linear cytoplasmic element pPE1B from Pichia etchellsii.</title>
        <authorList>
            <person name="Klassen R."/>
            <person name="Tontsidou L."/>
            <person name="Larsen M."/>
            <person name="Meinhardt F."/>
        </authorList>
    </citation>
    <scope>NUCLEOTIDE SEQUENCE</scope>
    <source>
        <strain evidence="1">CBS2011</strain>
        <plasmid evidence="1">pPE1B</plasmid>
    </source>
</reference>
<accession>Q9HFH4</accession>
<sequence>MNEEILNNLNFFSNLTQKTLSAFHLTASDEGIEDAKLLEDLLLKSRKRKLVKVEIISSNLYKRYFSDDFTDIVEFDNLTLPSYITKSTETLKIDKILNKPYSPILTLRLGNDIKTIDFKPIETPIEKLFFI</sequence>
<proteinExistence type="predicted"/>